<dbReference type="InterPro" id="IPR036291">
    <property type="entry name" value="NAD(P)-bd_dom_sf"/>
</dbReference>
<dbReference type="HOGENOM" id="CLU_112567_0_0_9"/>
<dbReference type="Gene3D" id="3.40.50.720">
    <property type="entry name" value="NAD(P)-binding Rossmann-like Domain"/>
    <property type="match status" value="1"/>
</dbReference>
<evidence type="ECO:0000259" key="1">
    <source>
        <dbReference type="SMART" id="SM00881"/>
    </source>
</evidence>
<gene>
    <name evidence="2" type="ordered locus">HMPREF0833_11583</name>
</gene>
<dbReference type="SMART" id="SM00881">
    <property type="entry name" value="CoA_binding"/>
    <property type="match status" value="1"/>
</dbReference>
<dbReference type="AlphaFoldDB" id="F8DGD1"/>
<evidence type="ECO:0000313" key="3">
    <source>
        <dbReference type="Proteomes" id="UP000001502"/>
    </source>
</evidence>
<dbReference type="SUPFAM" id="SSF51735">
    <property type="entry name" value="NAD(P)-binding Rossmann-fold domains"/>
    <property type="match status" value="1"/>
</dbReference>
<dbReference type="InterPro" id="IPR003781">
    <property type="entry name" value="CoA-bd"/>
</dbReference>
<dbReference type="KEGG" id="scp:HMPREF0833_11583"/>
<dbReference type="PANTHER" id="PTHR33303">
    <property type="entry name" value="CYTOPLASMIC PROTEIN-RELATED"/>
    <property type="match status" value="1"/>
</dbReference>
<dbReference type="Pfam" id="PF13380">
    <property type="entry name" value="CoA_binding_2"/>
    <property type="match status" value="1"/>
</dbReference>
<evidence type="ECO:0000313" key="2">
    <source>
        <dbReference type="EMBL" id="AEH56614.1"/>
    </source>
</evidence>
<sequence length="192" mass="22020">MFKTESGRKLFSFLPLLTTNTCNALRIVILFKERKRIQKEILMAYSFRNPSDGIIKHYLETSKIIAVVGLSDREDTTSHRVSKEMQERGYRIIPVNPRAAGGQILGETVYASLQEIPFPVDIVDVYRRSEFLPDVARDFIETDAKIFWAQLGLENQEAEEILQGAGREDIVMNRCIKREHTRLILGDSLYGL</sequence>
<proteinExistence type="predicted"/>
<organism evidence="2 3">
    <name type="scientific">Streptococcus parasanguinis (strain ATCC 15912 / DSM 6778 / CIP 104372 / LMG 14537)</name>
    <dbReference type="NCBI Taxonomy" id="760570"/>
    <lineage>
        <taxon>Bacteria</taxon>
        <taxon>Bacillati</taxon>
        <taxon>Bacillota</taxon>
        <taxon>Bacilli</taxon>
        <taxon>Lactobacillales</taxon>
        <taxon>Streptococcaceae</taxon>
        <taxon>Streptococcus</taxon>
    </lineage>
</organism>
<name>F8DGD1_STREP</name>
<dbReference type="EMBL" id="CP002843">
    <property type="protein sequence ID" value="AEH56614.1"/>
    <property type="molecule type" value="Genomic_DNA"/>
</dbReference>
<protein>
    <submittedName>
        <fullName evidence="2">CoA binding domain protein</fullName>
    </submittedName>
</protein>
<accession>F8DGD1</accession>
<reference evidence="3" key="1">
    <citation type="submission" date="2011-06" db="EMBL/GenBank/DDBJ databases">
        <title>Complete sequence of Streptococcus parasanguinis strain ATCC 15912.</title>
        <authorList>
            <person name="Muzny D."/>
            <person name="Qin X."/>
            <person name="Buhay C."/>
            <person name="Dugan-Rocha S."/>
            <person name="Ding Y."/>
            <person name="Chen G."/>
            <person name="Hawes A."/>
            <person name="Holder M."/>
            <person name="Jhangiani S."/>
            <person name="Johnson A."/>
            <person name="Khan Z."/>
            <person name="Li Z."/>
            <person name="Liu W."/>
            <person name="Liu X."/>
            <person name="Perez L."/>
            <person name="Shen H."/>
            <person name="Wang Q."/>
            <person name="Watt J."/>
            <person name="Xi L."/>
            <person name="Xin Y."/>
            <person name="Zhou J."/>
            <person name="Deng J."/>
            <person name="Jiang H."/>
            <person name="Liu Y."/>
            <person name="Qu J."/>
            <person name="Song X.-Z."/>
            <person name="Zhang L."/>
            <person name="Villasana D."/>
            <person name="Johnson A."/>
            <person name="Liu J."/>
            <person name="Liyanage D."/>
            <person name="Lorensuhewa L."/>
            <person name="Robinson T."/>
            <person name="Song A."/>
            <person name="Song B.-B."/>
            <person name="Dinh H."/>
            <person name="Thornton R."/>
            <person name="Coyle M."/>
            <person name="Francisco L."/>
            <person name="Jackson L."/>
            <person name="Javaid M."/>
            <person name="Korchina V."/>
            <person name="Kovar C."/>
            <person name="Mata R."/>
            <person name="Mathew T."/>
            <person name="Ngo R."/>
            <person name="Nguyen L."/>
            <person name="Nguyen N."/>
            <person name="Okwuonu G."/>
            <person name="Ongeri F."/>
            <person name="Pham C."/>
            <person name="Simmons D."/>
            <person name="Wilczek-Boney K."/>
            <person name="Hale W."/>
            <person name="Jakkamsetti A."/>
            <person name="Pham P."/>
            <person name="Ruth R."/>
            <person name="San Lucas F."/>
            <person name="Warren J."/>
            <person name="Zhang J."/>
            <person name="Zhao Z."/>
            <person name="Zhou C."/>
            <person name="Zhu D."/>
            <person name="Lee S."/>
            <person name="Bess C."/>
            <person name="Blankenburg K."/>
            <person name="Forbes L."/>
            <person name="Fu Q."/>
            <person name="Gubbala S."/>
            <person name="Hirani K."/>
            <person name="Jayaseelan J.C."/>
            <person name="Lara F."/>
            <person name="Munidasa M."/>
            <person name="Palculict T."/>
            <person name="Patil S."/>
            <person name="Pu L.-L."/>
            <person name="Saada N."/>
            <person name="Tang L."/>
            <person name="Weissenberger G."/>
            <person name="Zhu Y."/>
            <person name="Hemphill L."/>
            <person name="Shang Y."/>
            <person name="Youmans B."/>
            <person name="Ayvaz T."/>
            <person name="Ross M."/>
            <person name="Santibanez J."/>
            <person name="Aqrawi P."/>
            <person name="Gross S."/>
            <person name="Joshi V."/>
            <person name="Fowler G."/>
            <person name="Nazareth L."/>
            <person name="Reid J."/>
            <person name="Worley K."/>
            <person name="Petrosino J."/>
            <person name="Highlander S."/>
            <person name="Gibbs R."/>
        </authorList>
    </citation>
    <scope>NUCLEOTIDE SEQUENCE [LARGE SCALE GENOMIC DNA]</scope>
    <source>
        <strain evidence="3">ATCC 15912 / DSM 6778 / CIP 104372 / LMG 14537</strain>
    </source>
</reference>
<dbReference type="PANTHER" id="PTHR33303:SF2">
    <property type="entry name" value="COA-BINDING DOMAIN-CONTAINING PROTEIN"/>
    <property type="match status" value="1"/>
</dbReference>
<dbReference type="Proteomes" id="UP000001502">
    <property type="component" value="Chromosome"/>
</dbReference>
<feature type="domain" description="CoA-binding" evidence="1">
    <location>
        <begin position="59"/>
        <end position="153"/>
    </location>
</feature>